<evidence type="ECO:0000259" key="7">
    <source>
        <dbReference type="Pfam" id="PF25275"/>
    </source>
</evidence>
<keyword evidence="4" id="KW-0408">Iron</keyword>
<keyword evidence="9" id="KW-1185">Reference proteome</keyword>
<keyword evidence="2" id="KW-0479">Metal-binding</keyword>
<keyword evidence="3" id="KW-0560">Oxidoreductase</keyword>
<evidence type="ECO:0000313" key="8">
    <source>
        <dbReference type="EMBL" id="RBP40543.1"/>
    </source>
</evidence>
<accession>A0A366HDL8</accession>
<dbReference type="PANTHER" id="PTHR43498">
    <property type="entry name" value="FERREDOXIN:COB-COM HETERODISULFIDE REDUCTASE SUBUNIT A"/>
    <property type="match status" value="1"/>
</dbReference>
<gene>
    <name evidence="8" type="ORF">DES53_108250</name>
</gene>
<reference evidence="8 9" key="1">
    <citation type="submission" date="2018-06" db="EMBL/GenBank/DDBJ databases">
        <title>Genomic Encyclopedia of Type Strains, Phase IV (KMG-IV): sequencing the most valuable type-strain genomes for metagenomic binning, comparative biology and taxonomic classification.</title>
        <authorList>
            <person name="Goeker M."/>
        </authorList>
    </citation>
    <scope>NUCLEOTIDE SEQUENCE [LARGE SCALE GENOMIC DNA]</scope>
    <source>
        <strain evidence="8 9">DSM 25532</strain>
    </source>
</reference>
<dbReference type="AlphaFoldDB" id="A0A366HDL8"/>
<evidence type="ECO:0000256" key="4">
    <source>
        <dbReference type="ARBA" id="ARBA00023004"/>
    </source>
</evidence>
<evidence type="ECO:0000313" key="9">
    <source>
        <dbReference type="Proteomes" id="UP000253426"/>
    </source>
</evidence>
<dbReference type="InterPro" id="IPR033803">
    <property type="entry name" value="CBD-like_Golvesin-Xly"/>
</dbReference>
<feature type="chain" id="PRO_5016736846" evidence="6">
    <location>
        <begin position="32"/>
        <end position="707"/>
    </location>
</feature>
<evidence type="ECO:0000256" key="5">
    <source>
        <dbReference type="ARBA" id="ARBA00023014"/>
    </source>
</evidence>
<dbReference type="Pfam" id="PF25275">
    <property type="entry name" value="Golvesin_C"/>
    <property type="match status" value="1"/>
</dbReference>
<dbReference type="InterPro" id="IPR039650">
    <property type="entry name" value="HdrA-like"/>
</dbReference>
<dbReference type="GO" id="GO:0046872">
    <property type="term" value="F:metal ion binding"/>
    <property type="evidence" value="ECO:0007669"/>
    <property type="project" value="UniProtKB-KW"/>
</dbReference>
<dbReference type="EMBL" id="QNRR01000008">
    <property type="protein sequence ID" value="RBP40543.1"/>
    <property type="molecule type" value="Genomic_DNA"/>
</dbReference>
<protein>
    <submittedName>
        <fullName evidence="8">FAD dependent oxidoreductase</fullName>
    </submittedName>
</protein>
<dbReference type="SUPFAM" id="SSF51905">
    <property type="entry name" value="FAD/NAD(P)-binding domain"/>
    <property type="match status" value="1"/>
</dbReference>
<dbReference type="Gene3D" id="2.60.120.260">
    <property type="entry name" value="Galactose-binding domain-like"/>
    <property type="match status" value="1"/>
</dbReference>
<comment type="caution">
    <text evidence="8">The sequence shown here is derived from an EMBL/GenBank/DDBJ whole genome shotgun (WGS) entry which is preliminary data.</text>
</comment>
<dbReference type="GO" id="GO:0051539">
    <property type="term" value="F:4 iron, 4 sulfur cluster binding"/>
    <property type="evidence" value="ECO:0007669"/>
    <property type="project" value="UniProtKB-KW"/>
</dbReference>
<keyword evidence="5" id="KW-0411">Iron-sulfur</keyword>
<organism evidence="8 9">
    <name type="scientific">Roseimicrobium gellanilyticum</name>
    <dbReference type="NCBI Taxonomy" id="748857"/>
    <lineage>
        <taxon>Bacteria</taxon>
        <taxon>Pseudomonadati</taxon>
        <taxon>Verrucomicrobiota</taxon>
        <taxon>Verrucomicrobiia</taxon>
        <taxon>Verrucomicrobiales</taxon>
        <taxon>Verrucomicrobiaceae</taxon>
        <taxon>Roseimicrobium</taxon>
    </lineage>
</organism>
<dbReference type="InterPro" id="IPR036188">
    <property type="entry name" value="FAD/NAD-bd_sf"/>
</dbReference>
<keyword evidence="1" id="KW-0004">4Fe-4S</keyword>
<evidence type="ECO:0000256" key="3">
    <source>
        <dbReference type="ARBA" id="ARBA00023002"/>
    </source>
</evidence>
<evidence type="ECO:0000256" key="6">
    <source>
        <dbReference type="SAM" id="SignalP"/>
    </source>
</evidence>
<dbReference type="Proteomes" id="UP000253426">
    <property type="component" value="Unassembled WGS sequence"/>
</dbReference>
<sequence>MKKNHSAARFLTAAAAATAVAASFGSTSLSAAQDVQSYDVVVYGGTSGGVTAAIQSVKMGKTVVLIEPTKFLGGLTTGGLGATDIGNKRAIGGMSREFYHRIWQHYQDDKAWRQQTREQYFAKRPHGNSATENTMWTFEPHVASKVYDTWIAESKVPVVFGERLDLKNGVKKDGAKITEIIMESGKRFSGKMFIDATYEGDLMAKAGVKYHVGREANATYGETLNGVQVGRSKHHQFKVDVDPYVVPGDPKSGIIPGVQKEGPGEEFAGDHRVQAYNYRMCSTDDEQNRIPWPKPANYDEKHFELALRNAEAGDDRISWAPTPMPNRKTDTNNNFAVSTDNIGMNYDYPDADYATREKIVQQHRDYQMGLMWTYANHPRVPEKIRAAFSRLGLSKDEFADSGHWPRQLYVREARRMISDYVMAEKNCRRLEVVEDSVGMGAYNMDSHNVQRYITKEGKVRNEGDVQVGVRPYPVSYRSIRPKAEECTNLLVPICLSASHISYGSIRMEPVFMVLGQSAATAAVQAIEQGVEIQKIDYAKLKERMLADGQVLDFESPPMPVAPVIEKEKLGGIIVDDAQAKLTGFDKQGTTSHPYIGEGYAHDNNEDKGKQKAVFTAKLPKAGSYEVRIGYTALSNRATNVPVTVGYVGGSKTVKVNQKNKPSVEGYLQPVGTFTFNEGEEASVEISNEGTDGHVIIDVVQWLPVEKK</sequence>
<feature type="signal peptide" evidence="6">
    <location>
        <begin position="1"/>
        <end position="31"/>
    </location>
</feature>
<dbReference type="Gene3D" id="3.50.50.60">
    <property type="entry name" value="FAD/NAD(P)-binding domain"/>
    <property type="match status" value="1"/>
</dbReference>
<feature type="domain" description="Golvesin/Xly CBD-like" evidence="7">
    <location>
        <begin position="573"/>
        <end position="699"/>
    </location>
</feature>
<proteinExistence type="predicted"/>
<dbReference type="PANTHER" id="PTHR43498:SF1">
    <property type="entry name" value="COB--COM HETERODISULFIDE REDUCTASE IRON-SULFUR SUBUNIT A"/>
    <property type="match status" value="1"/>
</dbReference>
<dbReference type="RefSeq" id="WP_113960401.1">
    <property type="nucleotide sequence ID" value="NZ_QNRR01000008.1"/>
</dbReference>
<dbReference type="GO" id="GO:0016491">
    <property type="term" value="F:oxidoreductase activity"/>
    <property type="evidence" value="ECO:0007669"/>
    <property type="project" value="UniProtKB-KW"/>
</dbReference>
<keyword evidence="6" id="KW-0732">Signal</keyword>
<dbReference type="OrthoDB" id="178250at2"/>
<dbReference type="Pfam" id="PF12831">
    <property type="entry name" value="FAD_oxidored"/>
    <property type="match status" value="1"/>
</dbReference>
<evidence type="ECO:0000256" key="2">
    <source>
        <dbReference type="ARBA" id="ARBA00022723"/>
    </source>
</evidence>
<name>A0A366HDL8_9BACT</name>
<evidence type="ECO:0000256" key="1">
    <source>
        <dbReference type="ARBA" id="ARBA00022485"/>
    </source>
</evidence>